<dbReference type="KEGG" id="bcj:BCAM1230"/>
<accession>B4EHB0</accession>
<organism evidence="2 3">
    <name type="scientific">Burkholderia cenocepacia (strain ATCC BAA-245 / DSM 16553 / LMG 16656 / NCTC 13227 / J2315 / CF5610)</name>
    <name type="common">Burkholderia cepacia (strain J2315)</name>
    <dbReference type="NCBI Taxonomy" id="216591"/>
    <lineage>
        <taxon>Bacteria</taxon>
        <taxon>Pseudomonadati</taxon>
        <taxon>Pseudomonadota</taxon>
        <taxon>Betaproteobacteria</taxon>
        <taxon>Burkholderiales</taxon>
        <taxon>Burkholderiaceae</taxon>
        <taxon>Burkholderia</taxon>
        <taxon>Burkholderia cepacia complex</taxon>
    </lineage>
</organism>
<keyword evidence="1" id="KW-0732">Signal</keyword>
<evidence type="ECO:0000313" key="3">
    <source>
        <dbReference type="Proteomes" id="UP000001035"/>
    </source>
</evidence>
<dbReference type="HOGENOM" id="CLU_121829_4_0_4"/>
<name>B4EHB0_BURCJ</name>
<dbReference type="eggNOG" id="ENOG5033FMG">
    <property type="taxonomic scope" value="Bacteria"/>
</dbReference>
<dbReference type="EMBL" id="AM747721">
    <property type="protein sequence ID" value="CAR55086.1"/>
    <property type="molecule type" value="Genomic_DNA"/>
</dbReference>
<protein>
    <submittedName>
        <fullName evidence="2">Exported protein</fullName>
    </submittedName>
</protein>
<gene>
    <name evidence="2" type="ORF">BCAM1230</name>
</gene>
<proteinExistence type="predicted"/>
<keyword evidence="3" id="KW-1185">Reference proteome</keyword>
<feature type="signal peptide" evidence="1">
    <location>
        <begin position="1"/>
        <end position="37"/>
    </location>
</feature>
<dbReference type="Proteomes" id="UP000001035">
    <property type="component" value="Chromosome 2"/>
</dbReference>
<dbReference type="AlphaFoldDB" id="B4EHB0"/>
<evidence type="ECO:0000256" key="1">
    <source>
        <dbReference type="SAM" id="SignalP"/>
    </source>
</evidence>
<sequence length="152" mass="16358">MHVIDSGREIAMSPSLRQHARAFLSVFVSTLCMNAMAQTPAASSPASGPGANRYVISYICGDARIDGTAPLPPDGRPYNLGVSFVSEHTGQPLSNVQVRLRRHGRVLVEFAASGSRCLFSVPDASYRVEGTYQGATQFAIVETGTLTTQLRW</sequence>
<feature type="chain" id="PRO_5002801483" evidence="1">
    <location>
        <begin position="38"/>
        <end position="152"/>
    </location>
</feature>
<evidence type="ECO:0000313" key="2">
    <source>
        <dbReference type="EMBL" id="CAR55086.1"/>
    </source>
</evidence>
<reference evidence="2 3" key="1">
    <citation type="journal article" date="2009" name="J. Bacteriol.">
        <title>The genome of Burkholderia cenocepacia J2315, an epidemic pathogen of cystic fibrosis patients.</title>
        <authorList>
            <person name="Holden M.T."/>
            <person name="Seth-Smith H.M."/>
            <person name="Crossman L.C."/>
            <person name="Sebaihia M."/>
            <person name="Bentley S.D."/>
            <person name="Cerdeno-Tarraga A.M."/>
            <person name="Thomson N.R."/>
            <person name="Bason N."/>
            <person name="Quail M.A."/>
            <person name="Sharp S."/>
            <person name="Cherevach I."/>
            <person name="Churcher C."/>
            <person name="Goodhead I."/>
            <person name="Hauser H."/>
            <person name="Holroyd N."/>
            <person name="Mungall K."/>
            <person name="Scott P."/>
            <person name="Walker D."/>
            <person name="White B."/>
            <person name="Rose H."/>
            <person name="Iversen P."/>
            <person name="Mil-Homens D."/>
            <person name="Rocha E.P."/>
            <person name="Fialho A.M."/>
            <person name="Baldwin A."/>
            <person name="Dowson C."/>
            <person name="Barrell B.G."/>
            <person name="Govan J.R."/>
            <person name="Vandamme P."/>
            <person name="Hart C.A."/>
            <person name="Mahenthiralingam E."/>
            <person name="Parkhill J."/>
        </authorList>
    </citation>
    <scope>NUCLEOTIDE SEQUENCE [LARGE SCALE GENOMIC DNA]</scope>
    <source>
        <strain evidence="3">ATCC BAA-245 / DSM 16553 / LMG 16656 / NCTC 13227 / J2315 / CF5610</strain>
    </source>
</reference>